<evidence type="ECO:0000313" key="2">
    <source>
        <dbReference type="Proteomes" id="UP000190150"/>
    </source>
</evidence>
<dbReference type="AlphaFoldDB" id="A0A1T5AST9"/>
<sequence>MNHLSNYHYKFMQLRKQWQELELLSIADGDAIVQIFEAGIRYLEDFKKHLEDELKLLNERHQMNLYFTTVATDGPVQLHFLKDQFVFLKDWFVDFEKIVFPFADRCQLNLSVREVLYLIRLLRDAGLLEKEELKYTYRFLGNNFRTAQQEQLSVESLRKKYSQLDKRVMHNTTALLARLAELNKTYLLAAKAGTV</sequence>
<evidence type="ECO:0000313" key="1">
    <source>
        <dbReference type="EMBL" id="SKB37956.1"/>
    </source>
</evidence>
<accession>A0A1T5AST9</accession>
<dbReference type="OrthoDB" id="709031at2"/>
<protein>
    <submittedName>
        <fullName evidence="1">Uncharacterized protein</fullName>
    </submittedName>
</protein>
<reference evidence="2" key="1">
    <citation type="submission" date="2017-02" db="EMBL/GenBank/DDBJ databases">
        <authorList>
            <person name="Varghese N."/>
            <person name="Submissions S."/>
        </authorList>
    </citation>
    <scope>NUCLEOTIDE SEQUENCE [LARGE SCALE GENOMIC DNA]</scope>
    <source>
        <strain evidence="2">DSM 24091</strain>
    </source>
</reference>
<keyword evidence="2" id="KW-1185">Reference proteome</keyword>
<organism evidence="1 2">
    <name type="scientific">Sphingobacterium nematocida</name>
    <dbReference type="NCBI Taxonomy" id="1513896"/>
    <lineage>
        <taxon>Bacteria</taxon>
        <taxon>Pseudomonadati</taxon>
        <taxon>Bacteroidota</taxon>
        <taxon>Sphingobacteriia</taxon>
        <taxon>Sphingobacteriales</taxon>
        <taxon>Sphingobacteriaceae</taxon>
        <taxon>Sphingobacterium</taxon>
    </lineage>
</organism>
<dbReference type="EMBL" id="FUZF01000001">
    <property type="protein sequence ID" value="SKB37956.1"/>
    <property type="molecule type" value="Genomic_DNA"/>
</dbReference>
<name>A0A1T5AST9_9SPHI</name>
<proteinExistence type="predicted"/>
<gene>
    <name evidence="1" type="ORF">SAMN05660841_00134</name>
</gene>
<dbReference type="Proteomes" id="UP000190150">
    <property type="component" value="Unassembled WGS sequence"/>
</dbReference>
<dbReference type="STRING" id="1513896.SAMN05660841_00134"/>